<keyword evidence="2" id="KW-1185">Reference proteome</keyword>
<organism evidence="1 2">
    <name type="scientific">Porites lobata</name>
    <dbReference type="NCBI Taxonomy" id="104759"/>
    <lineage>
        <taxon>Eukaryota</taxon>
        <taxon>Metazoa</taxon>
        <taxon>Cnidaria</taxon>
        <taxon>Anthozoa</taxon>
        <taxon>Hexacorallia</taxon>
        <taxon>Scleractinia</taxon>
        <taxon>Fungiina</taxon>
        <taxon>Poritidae</taxon>
        <taxon>Porites</taxon>
    </lineage>
</organism>
<name>A0ABN8P825_9CNID</name>
<protein>
    <submittedName>
        <fullName evidence="1">Uncharacterized protein</fullName>
    </submittedName>
</protein>
<evidence type="ECO:0000313" key="1">
    <source>
        <dbReference type="EMBL" id="CAH3136090.1"/>
    </source>
</evidence>
<comment type="caution">
    <text evidence="1">The sequence shown here is derived from an EMBL/GenBank/DDBJ whole genome shotgun (WGS) entry which is preliminary data.</text>
</comment>
<sequence>MIVPQTFKKVLLTKEGTIKTERFTVSGRKIPLLEIRTRMLKEHESLGLLRIQSDDYFTSMTNAEVRTRLMQLGEDATTGEESEIEAKERLKAMERKRHLMIWGDNSTLLNHGHILLTVNSVYDEALYFTNEEMKANGKGDIDLGYINTRKDCLQSLDIKITTSNGVEITDIVRFFHGDGPQQQFEAGEQKGGNAGCASCSSDARMYKDLAVSFSRPHLTLSERLKKVLQGSAVKKI</sequence>
<accession>A0ABN8P825</accession>
<evidence type="ECO:0000313" key="2">
    <source>
        <dbReference type="Proteomes" id="UP001159405"/>
    </source>
</evidence>
<proteinExistence type="predicted"/>
<dbReference type="Proteomes" id="UP001159405">
    <property type="component" value="Unassembled WGS sequence"/>
</dbReference>
<reference evidence="1 2" key="1">
    <citation type="submission" date="2022-05" db="EMBL/GenBank/DDBJ databases">
        <authorList>
            <consortium name="Genoscope - CEA"/>
            <person name="William W."/>
        </authorList>
    </citation>
    <scope>NUCLEOTIDE SEQUENCE [LARGE SCALE GENOMIC DNA]</scope>
</reference>
<gene>
    <name evidence="1" type="ORF">PLOB_00038273</name>
</gene>
<dbReference type="EMBL" id="CALNXK010000057">
    <property type="protein sequence ID" value="CAH3136090.1"/>
    <property type="molecule type" value="Genomic_DNA"/>
</dbReference>